<protein>
    <submittedName>
        <fullName evidence="1">Uncharacterized protein</fullName>
    </submittedName>
</protein>
<dbReference type="EMBL" id="UZAL01035283">
    <property type="protein sequence ID" value="VDP67353.1"/>
    <property type="molecule type" value="Genomic_DNA"/>
</dbReference>
<keyword evidence="2" id="KW-1185">Reference proteome</keyword>
<proteinExistence type="predicted"/>
<evidence type="ECO:0000313" key="2">
    <source>
        <dbReference type="Proteomes" id="UP000269396"/>
    </source>
</evidence>
<organism evidence="1 2">
    <name type="scientific">Schistosoma mattheei</name>
    <dbReference type="NCBI Taxonomy" id="31246"/>
    <lineage>
        <taxon>Eukaryota</taxon>
        <taxon>Metazoa</taxon>
        <taxon>Spiralia</taxon>
        <taxon>Lophotrochozoa</taxon>
        <taxon>Platyhelminthes</taxon>
        <taxon>Trematoda</taxon>
        <taxon>Digenea</taxon>
        <taxon>Strigeidida</taxon>
        <taxon>Schistosomatoidea</taxon>
        <taxon>Schistosomatidae</taxon>
        <taxon>Schistosoma</taxon>
    </lineage>
</organism>
<accession>A0A3P8JBU7</accession>
<gene>
    <name evidence="1" type="ORF">SMTD_LOCUS14973</name>
</gene>
<name>A0A3P8JBU7_9TREM</name>
<dbReference type="AlphaFoldDB" id="A0A3P8JBU7"/>
<sequence>MSSKHEFVVHELQGLKQLSPVPVNDHYFQMRLNLLQMKIYKMVHDLEKKFLYHDNHLFHFD</sequence>
<dbReference type="Proteomes" id="UP000269396">
    <property type="component" value="Unassembled WGS sequence"/>
</dbReference>
<evidence type="ECO:0000313" key="1">
    <source>
        <dbReference type="EMBL" id="VDP67353.1"/>
    </source>
</evidence>
<reference evidence="1 2" key="1">
    <citation type="submission" date="2018-11" db="EMBL/GenBank/DDBJ databases">
        <authorList>
            <consortium name="Pathogen Informatics"/>
        </authorList>
    </citation>
    <scope>NUCLEOTIDE SEQUENCE [LARGE SCALE GENOMIC DNA]</scope>
    <source>
        <strain>Denwood</strain>
        <strain evidence="2">Zambia</strain>
    </source>
</reference>